<sequence length="124" mass="14049">MTIKFSKTVWVLNIMQAIIFLAGFLSNTAYTTIDKIKWFDIYSLSNFAGIMYWSVVSMVSIIGFVFSLYIVINNKIAKDSMMGMILSMVGFASPILFSFFLVIPSTVLIMAAIFNRNIKLMNLE</sequence>
<evidence type="ECO:0000313" key="2">
    <source>
        <dbReference type="EMBL" id="QIL50364.1"/>
    </source>
</evidence>
<feature type="transmembrane region" description="Helical" evidence="1">
    <location>
        <begin position="84"/>
        <end position="114"/>
    </location>
</feature>
<evidence type="ECO:0000313" key="3">
    <source>
        <dbReference type="Proteomes" id="UP000500741"/>
    </source>
</evidence>
<proteinExistence type="predicted"/>
<feature type="transmembrane region" description="Helical" evidence="1">
    <location>
        <begin position="50"/>
        <end position="72"/>
    </location>
</feature>
<dbReference type="EMBL" id="CP049888">
    <property type="protein sequence ID" value="QIL50364.1"/>
    <property type="molecule type" value="Genomic_DNA"/>
</dbReference>
<keyword evidence="1" id="KW-0472">Membrane</keyword>
<name>A0A6G8AZ72_9LACO</name>
<feature type="transmembrane region" description="Helical" evidence="1">
    <location>
        <begin position="9"/>
        <end position="30"/>
    </location>
</feature>
<organism evidence="2 3">
    <name type="scientific">Weissella coleopterorum</name>
    <dbReference type="NCBI Taxonomy" id="2714949"/>
    <lineage>
        <taxon>Bacteria</taxon>
        <taxon>Bacillati</taxon>
        <taxon>Bacillota</taxon>
        <taxon>Bacilli</taxon>
        <taxon>Lactobacillales</taxon>
        <taxon>Lactobacillaceae</taxon>
        <taxon>Weissella</taxon>
    </lineage>
</organism>
<keyword evidence="1" id="KW-1133">Transmembrane helix</keyword>
<keyword evidence="3" id="KW-1185">Reference proteome</keyword>
<gene>
    <name evidence="2" type="ORF">G7084_02935</name>
</gene>
<dbReference type="AlphaFoldDB" id="A0A6G8AZ72"/>
<dbReference type="Proteomes" id="UP000500741">
    <property type="component" value="Chromosome"/>
</dbReference>
<dbReference type="RefSeq" id="WP_166009900.1">
    <property type="nucleotide sequence ID" value="NZ_CP049888.1"/>
</dbReference>
<accession>A0A6G8AZ72</accession>
<evidence type="ECO:0000256" key="1">
    <source>
        <dbReference type="SAM" id="Phobius"/>
    </source>
</evidence>
<keyword evidence="1" id="KW-0812">Transmembrane</keyword>
<protein>
    <submittedName>
        <fullName evidence="2">Uncharacterized protein</fullName>
    </submittedName>
</protein>
<dbReference type="KEGG" id="wco:G7084_02935"/>
<reference evidence="2 3" key="1">
    <citation type="submission" date="2020-03" db="EMBL/GenBank/DDBJ databases">
        <title>Weissella sp. nov., isolated from Cybister lewisianus.</title>
        <authorList>
            <person name="Hyun D.-W."/>
            <person name="Bae J.-W."/>
        </authorList>
    </citation>
    <scope>NUCLEOTIDE SEQUENCE [LARGE SCALE GENOMIC DNA]</scope>
    <source>
        <strain evidence="2 3">HDW19</strain>
    </source>
</reference>